<keyword evidence="6" id="KW-0677">Repeat</keyword>
<evidence type="ECO:0000256" key="5">
    <source>
        <dbReference type="ARBA" id="ARBA00022692"/>
    </source>
</evidence>
<keyword evidence="10 12" id="KW-0675">Receptor</keyword>
<evidence type="ECO:0000256" key="11">
    <source>
        <dbReference type="ARBA" id="ARBA00023224"/>
    </source>
</evidence>
<dbReference type="PANTHER" id="PTHR24372">
    <property type="entry name" value="GLYCOPROTEIN HORMONE RECEPTOR"/>
    <property type="match status" value="1"/>
</dbReference>
<keyword evidence="8 12" id="KW-0297">G-protein coupled receptor</keyword>
<dbReference type="EMBL" id="JAHFZB010000005">
    <property type="protein sequence ID" value="KAK6489337.1"/>
    <property type="molecule type" value="Genomic_DNA"/>
</dbReference>
<evidence type="ECO:0000256" key="7">
    <source>
        <dbReference type="ARBA" id="ARBA00022989"/>
    </source>
</evidence>
<dbReference type="PANTHER" id="PTHR24372:SF1">
    <property type="entry name" value="LUTROPIN-CHORIOGONADOTROPIC HORMONE RECEPTOR"/>
    <property type="match status" value="1"/>
</dbReference>
<sequence length="652" mass="74023">MCPEICNCTERTISCSRETQLASKSENGHINLRLSHLPFRVIPSFAFSGLSNVSRIEITQSDSVKRIKTQAFVFLLSLTEISIQNTKHLVMIEQGAFANLPKLKYLSICNTGITIFPDLTKIYSMESYFLLEICDNMHLTTIPPNAFLGMAEECSLMNLFKNGFKDIQNYAFNGTKLNKLVLKDNKYLDRIHNDAFRGATGPDILDISSTPLRVLPTQGLELVKVLIARDTYSLKTLPPLDNFVYLQEANLTYPSHCCAFRNWDRKKDYYSKDMDYLYPELETCKTEFHFRCTPEPDAFNPCEDILGNDFLRILIWIINVFAIAGNFAVLLVLLTSHYKLTIPRFLMCNLAFADFCMGVYLLLIASIDSRSKGQYYNHAIEWQTGAGCGAAGFLTVFASELSVYTLTMITLERWHTITYAMQLDRKLRFRHAAIIMIGGWLFSLVVAFMPIWGVSSYKKVSMCLPMDVETAPAQGYVIFILMLNVIAFIIICTCYIKIYLTVRNPEFATKNSDATIAKRMAVLIFTDFLCMAPITFFAISAAFKVPLITVSNSKILLVLFYPINSCSNPFLYAIFTKAFRRDFFVLMSRFGWCKAQADAYRMHSFPAQKTNIRNAISLSSANRSSQAMLNLTTFKCQCPTGKGKEEPCYRPP</sequence>
<name>A0ABR0ZWX8_HUSHU</name>
<evidence type="ECO:0000256" key="3">
    <source>
        <dbReference type="ARBA" id="ARBA00022475"/>
    </source>
</evidence>
<feature type="transmembrane region" description="Helical" evidence="12">
    <location>
        <begin position="521"/>
        <end position="543"/>
    </location>
</feature>
<evidence type="ECO:0000256" key="12">
    <source>
        <dbReference type="RuleBase" id="RU361222"/>
    </source>
</evidence>
<protein>
    <recommendedName>
        <fullName evidence="2 12">Thyrotropin receptor</fullName>
    </recommendedName>
</protein>
<dbReference type="Pfam" id="PF00001">
    <property type="entry name" value="7tm_1"/>
    <property type="match status" value="1"/>
</dbReference>
<dbReference type="InterPro" id="IPR002274">
    <property type="entry name" value="TSH_rcpt"/>
</dbReference>
<dbReference type="PRINTS" id="PR01145">
    <property type="entry name" value="TSHRECEPTOR"/>
</dbReference>
<dbReference type="InterPro" id="IPR032675">
    <property type="entry name" value="LRR_dom_sf"/>
</dbReference>
<evidence type="ECO:0000256" key="6">
    <source>
        <dbReference type="ARBA" id="ARBA00022737"/>
    </source>
</evidence>
<dbReference type="SUPFAM" id="SSF81321">
    <property type="entry name" value="Family A G protein-coupled receptor-like"/>
    <property type="match status" value="1"/>
</dbReference>
<evidence type="ECO:0000256" key="10">
    <source>
        <dbReference type="ARBA" id="ARBA00023170"/>
    </source>
</evidence>
<dbReference type="PROSITE" id="PS50262">
    <property type="entry name" value="G_PROTEIN_RECEP_F1_2"/>
    <property type="match status" value="1"/>
</dbReference>
<evidence type="ECO:0000313" key="15">
    <source>
        <dbReference type="Proteomes" id="UP001369086"/>
    </source>
</evidence>
<feature type="transmembrane region" description="Helical" evidence="12">
    <location>
        <begin position="555"/>
        <end position="575"/>
    </location>
</feature>
<evidence type="ECO:0000313" key="14">
    <source>
        <dbReference type="EMBL" id="KAK6489337.1"/>
    </source>
</evidence>
<dbReference type="InterPro" id="IPR026906">
    <property type="entry name" value="LRR_5"/>
</dbReference>
<keyword evidence="3 12" id="KW-1003">Cell membrane</keyword>
<dbReference type="PRINTS" id="PR00237">
    <property type="entry name" value="GPCRRHODOPSN"/>
</dbReference>
<dbReference type="SUPFAM" id="SSF52058">
    <property type="entry name" value="L domain-like"/>
    <property type="match status" value="1"/>
</dbReference>
<keyword evidence="15" id="KW-1185">Reference proteome</keyword>
<evidence type="ECO:0000256" key="4">
    <source>
        <dbReference type="ARBA" id="ARBA00022614"/>
    </source>
</evidence>
<comment type="subcellular location">
    <subcellularLocation>
        <location evidence="1">Basolateral cell membrane</location>
        <topology evidence="1">Multi-pass membrane protein</topology>
    </subcellularLocation>
    <subcellularLocation>
        <location evidence="12">Cell membrane</location>
        <topology evidence="12">Multi-pass membrane protein</topology>
    </subcellularLocation>
</comment>
<feature type="transmembrane region" description="Helical" evidence="12">
    <location>
        <begin position="390"/>
        <end position="411"/>
    </location>
</feature>
<proteinExistence type="inferred from homology"/>
<organism evidence="14 15">
    <name type="scientific">Huso huso</name>
    <name type="common">Beluga</name>
    <name type="synonym">Acipenser huso</name>
    <dbReference type="NCBI Taxonomy" id="61971"/>
    <lineage>
        <taxon>Eukaryota</taxon>
        <taxon>Metazoa</taxon>
        <taxon>Chordata</taxon>
        <taxon>Craniata</taxon>
        <taxon>Vertebrata</taxon>
        <taxon>Euteleostomi</taxon>
        <taxon>Actinopterygii</taxon>
        <taxon>Chondrostei</taxon>
        <taxon>Acipenseriformes</taxon>
        <taxon>Acipenseridae</taxon>
        <taxon>Huso</taxon>
    </lineage>
</organism>
<comment type="caution">
    <text evidence="14">The sequence shown here is derived from an EMBL/GenBank/DDBJ whole genome shotgun (WGS) entry which is preliminary data.</text>
</comment>
<keyword evidence="11 12" id="KW-0807">Transducer</keyword>
<comment type="similarity">
    <text evidence="12">Belongs to the G-protein coupled receptor 1 family. FSH/LSH/TSH subfamily.</text>
</comment>
<accession>A0ABR0ZWX8</accession>
<feature type="domain" description="G-protein coupled receptors family 1 profile" evidence="13">
    <location>
        <begin position="325"/>
        <end position="572"/>
    </location>
</feature>
<dbReference type="InterPro" id="IPR017452">
    <property type="entry name" value="GPCR_Rhodpsn_7TM"/>
</dbReference>
<dbReference type="InterPro" id="IPR000276">
    <property type="entry name" value="GPCR_Rhodpsn"/>
</dbReference>
<feature type="transmembrane region" description="Helical" evidence="12">
    <location>
        <begin position="346"/>
        <end position="367"/>
    </location>
</feature>
<dbReference type="Proteomes" id="UP001369086">
    <property type="component" value="Unassembled WGS sequence"/>
</dbReference>
<reference evidence="14 15" key="1">
    <citation type="submission" date="2021-05" db="EMBL/GenBank/DDBJ databases">
        <authorList>
            <person name="Zahm M."/>
            <person name="Klopp C."/>
            <person name="Cabau C."/>
            <person name="Kuhl H."/>
            <person name="Suciu R."/>
            <person name="Ciorpac M."/>
            <person name="Holostenco D."/>
            <person name="Gessner J."/>
            <person name="Wuertz S."/>
            <person name="Hohne C."/>
            <person name="Stock M."/>
            <person name="Gislard M."/>
            <person name="Lluch J."/>
            <person name="Milhes M."/>
            <person name="Lampietro C."/>
            <person name="Lopez Roques C."/>
            <person name="Donnadieu C."/>
            <person name="Du K."/>
            <person name="Schartl M."/>
            <person name="Guiguen Y."/>
        </authorList>
    </citation>
    <scope>NUCLEOTIDE SEQUENCE [LARGE SCALE GENOMIC DNA]</scope>
    <source>
        <strain evidence="14">Hh-F2</strain>
        <tissue evidence="14">Blood</tissue>
    </source>
</reference>
<gene>
    <name evidence="12" type="primary">TSHR</name>
    <name evidence="14" type="ORF">HHUSO_G6099</name>
</gene>
<evidence type="ECO:0000256" key="9">
    <source>
        <dbReference type="ARBA" id="ARBA00023136"/>
    </source>
</evidence>
<keyword evidence="5 12" id="KW-0812">Transmembrane</keyword>
<keyword evidence="7 12" id="KW-1133">Transmembrane helix</keyword>
<evidence type="ECO:0000256" key="8">
    <source>
        <dbReference type="ARBA" id="ARBA00023040"/>
    </source>
</evidence>
<dbReference type="Pfam" id="PF13306">
    <property type="entry name" value="LRR_5"/>
    <property type="match status" value="2"/>
</dbReference>
<feature type="transmembrane region" description="Helical" evidence="12">
    <location>
        <begin position="473"/>
        <end position="500"/>
    </location>
</feature>
<dbReference type="Gene3D" id="1.20.1070.10">
    <property type="entry name" value="Rhodopsin 7-helix transmembrane proteins"/>
    <property type="match status" value="1"/>
</dbReference>
<keyword evidence="9 12" id="KW-0472">Membrane</keyword>
<evidence type="ECO:0000256" key="1">
    <source>
        <dbReference type="ARBA" id="ARBA00004554"/>
    </source>
</evidence>
<comment type="function">
    <text evidence="12">Receptor for the thyroid-stimulating hormone (TSH) or thyrotropin. Also acts as a receptor for the heterodimeric glycoprotein hormone (GPHA2:GPHB5) or thyrostimulin. The activity of this receptor is mediated by G proteins which activate adenylate cyclase. Plays a central role in controlling thyroid cell metabolism.</text>
</comment>
<feature type="transmembrane region" description="Helical" evidence="12">
    <location>
        <begin position="432"/>
        <end position="453"/>
    </location>
</feature>
<dbReference type="PROSITE" id="PS00237">
    <property type="entry name" value="G_PROTEIN_RECEP_F1_1"/>
    <property type="match status" value="1"/>
</dbReference>
<dbReference type="PRINTS" id="PR00373">
    <property type="entry name" value="GLYCHORMONER"/>
</dbReference>
<feature type="transmembrane region" description="Helical" evidence="12">
    <location>
        <begin position="313"/>
        <end position="334"/>
    </location>
</feature>
<evidence type="ECO:0000259" key="13">
    <source>
        <dbReference type="PROSITE" id="PS50262"/>
    </source>
</evidence>
<keyword evidence="4" id="KW-0433">Leucine-rich repeat</keyword>
<evidence type="ECO:0000256" key="2">
    <source>
        <dbReference type="ARBA" id="ARBA00017324"/>
    </source>
</evidence>
<dbReference type="Gene3D" id="3.80.10.10">
    <property type="entry name" value="Ribonuclease Inhibitor"/>
    <property type="match status" value="1"/>
</dbReference>
<dbReference type="InterPro" id="IPR002131">
    <property type="entry name" value="Gphrmn_rcpt_fam"/>
</dbReference>